<dbReference type="EC" id="2.1.1.297" evidence="8"/>
<keyword evidence="5" id="KW-0949">S-adenosyl-L-methionine</keyword>
<dbReference type="InterPro" id="IPR007848">
    <property type="entry name" value="Small_mtfrase_dom"/>
</dbReference>
<keyword evidence="3 8" id="KW-0489">Methyltransferase</keyword>
<gene>
    <name evidence="8" type="primary">MTQ2</name>
    <name evidence="8" type="ORF">IWQ62_000655</name>
</gene>
<accession>A0A9W8E900</accession>
<proteinExistence type="inferred from homology"/>
<evidence type="ECO:0000313" key="9">
    <source>
        <dbReference type="Proteomes" id="UP001150925"/>
    </source>
</evidence>
<evidence type="ECO:0000256" key="5">
    <source>
        <dbReference type="ARBA" id="ARBA00022691"/>
    </source>
</evidence>
<evidence type="ECO:0000256" key="4">
    <source>
        <dbReference type="ARBA" id="ARBA00022679"/>
    </source>
</evidence>
<reference evidence="8" key="1">
    <citation type="submission" date="2022-07" db="EMBL/GenBank/DDBJ databases">
        <title>Phylogenomic reconstructions and comparative analyses of Kickxellomycotina fungi.</title>
        <authorList>
            <person name="Reynolds N.K."/>
            <person name="Stajich J.E."/>
            <person name="Barry K."/>
            <person name="Grigoriev I.V."/>
            <person name="Crous P."/>
            <person name="Smith M.E."/>
        </authorList>
    </citation>
    <scope>NUCLEOTIDE SEQUENCE</scope>
    <source>
        <strain evidence="8">RSA 1196</strain>
    </source>
</reference>
<dbReference type="NCBIfam" id="TIGR00537">
    <property type="entry name" value="hemK_rel_arch"/>
    <property type="match status" value="1"/>
</dbReference>
<dbReference type="EMBL" id="JANBPY010000064">
    <property type="protein sequence ID" value="KAJ1969387.1"/>
    <property type="molecule type" value="Genomic_DNA"/>
</dbReference>
<dbReference type="PANTHER" id="PTHR45875:SF1">
    <property type="entry name" value="METHYLTRANSFERASE N6AMT1"/>
    <property type="match status" value="1"/>
</dbReference>
<name>A0A9W8E900_9FUNG</name>
<comment type="subcellular location">
    <subcellularLocation>
        <location evidence="1">Nucleus</location>
    </subcellularLocation>
</comment>
<dbReference type="GO" id="GO:0035657">
    <property type="term" value="C:eRF1 methyltransferase complex"/>
    <property type="evidence" value="ECO:0007669"/>
    <property type="project" value="TreeGrafter"/>
</dbReference>
<dbReference type="GO" id="GO:0102559">
    <property type="term" value="F:peptide chain release factor N(5)-glutamine methyltransferase activity"/>
    <property type="evidence" value="ECO:0007669"/>
    <property type="project" value="UniProtKB-EC"/>
</dbReference>
<sequence length="226" mass="25473">MPSFPTPSLSHFKSADYHRFYEPAEDSFLLLDALESDYDYLQNHVRPTICLEVGSGSGIVTTFLATQVLAQQRRTEYFVTDLNWAALEATQQTCVQNGLDSSRLHPIRTDLVQGLLPRLRHQIDILVFNPPYAVTSSDECGTTTALTASWAGGIDGREVIDRFLPQIPQLLSSKGVCYLVTIEQNRPQEIMQWMWQGFRLYSAVAAKRKAGIELLYILKFSPSPFP</sequence>
<evidence type="ECO:0000256" key="3">
    <source>
        <dbReference type="ARBA" id="ARBA00022603"/>
    </source>
</evidence>
<evidence type="ECO:0000259" key="7">
    <source>
        <dbReference type="Pfam" id="PF05175"/>
    </source>
</evidence>
<evidence type="ECO:0000256" key="6">
    <source>
        <dbReference type="ARBA" id="ARBA00023242"/>
    </source>
</evidence>
<evidence type="ECO:0000256" key="1">
    <source>
        <dbReference type="ARBA" id="ARBA00004123"/>
    </source>
</evidence>
<comment type="caution">
    <text evidence="8">The sequence shown here is derived from an EMBL/GenBank/DDBJ whole genome shotgun (WGS) entry which is preliminary data.</text>
</comment>
<comment type="similarity">
    <text evidence="2">Belongs to the eukaryotic/archaeal PrmC-related family.</text>
</comment>
<dbReference type="Proteomes" id="UP001150925">
    <property type="component" value="Unassembled WGS sequence"/>
</dbReference>
<keyword evidence="4 8" id="KW-0808">Transferase</keyword>
<feature type="domain" description="Methyltransferase small" evidence="7">
    <location>
        <begin position="49"/>
        <end position="144"/>
    </location>
</feature>
<dbReference type="InterPro" id="IPR029063">
    <property type="entry name" value="SAM-dependent_MTases_sf"/>
</dbReference>
<evidence type="ECO:0000256" key="2">
    <source>
        <dbReference type="ARBA" id="ARBA00006149"/>
    </source>
</evidence>
<dbReference type="FunFam" id="3.40.50.150:FF:000077">
    <property type="entry name" value="HemK methyltransferase family member 2"/>
    <property type="match status" value="1"/>
</dbReference>
<dbReference type="PANTHER" id="PTHR45875">
    <property type="entry name" value="METHYLTRANSFERASE N6AMT1"/>
    <property type="match status" value="1"/>
</dbReference>
<dbReference type="InterPro" id="IPR002052">
    <property type="entry name" value="DNA_methylase_N6_adenine_CS"/>
</dbReference>
<dbReference type="Pfam" id="PF05175">
    <property type="entry name" value="MTS"/>
    <property type="match status" value="1"/>
</dbReference>
<organism evidence="8 9">
    <name type="scientific">Dispira parvispora</name>
    <dbReference type="NCBI Taxonomy" id="1520584"/>
    <lineage>
        <taxon>Eukaryota</taxon>
        <taxon>Fungi</taxon>
        <taxon>Fungi incertae sedis</taxon>
        <taxon>Zoopagomycota</taxon>
        <taxon>Kickxellomycotina</taxon>
        <taxon>Dimargaritomycetes</taxon>
        <taxon>Dimargaritales</taxon>
        <taxon>Dimargaritaceae</taxon>
        <taxon>Dispira</taxon>
    </lineage>
</organism>
<dbReference type="Gene3D" id="3.40.50.150">
    <property type="entry name" value="Vaccinia Virus protein VP39"/>
    <property type="match status" value="1"/>
</dbReference>
<dbReference type="InterPro" id="IPR004557">
    <property type="entry name" value="PrmC-related"/>
</dbReference>
<evidence type="ECO:0000313" key="8">
    <source>
        <dbReference type="EMBL" id="KAJ1969387.1"/>
    </source>
</evidence>
<keyword evidence="6" id="KW-0539">Nucleus</keyword>
<dbReference type="GO" id="GO:0003676">
    <property type="term" value="F:nucleic acid binding"/>
    <property type="evidence" value="ECO:0007669"/>
    <property type="project" value="InterPro"/>
</dbReference>
<dbReference type="AlphaFoldDB" id="A0A9W8E900"/>
<dbReference type="InterPro" id="IPR052190">
    <property type="entry name" value="Euk-Arch_PrmC-MTase"/>
</dbReference>
<keyword evidence="9" id="KW-1185">Reference proteome</keyword>
<dbReference type="SUPFAM" id="SSF53335">
    <property type="entry name" value="S-adenosyl-L-methionine-dependent methyltransferases"/>
    <property type="match status" value="1"/>
</dbReference>
<dbReference type="GO" id="GO:0032259">
    <property type="term" value="P:methylation"/>
    <property type="evidence" value="ECO:0007669"/>
    <property type="project" value="UniProtKB-KW"/>
</dbReference>
<dbReference type="GO" id="GO:0005634">
    <property type="term" value="C:nucleus"/>
    <property type="evidence" value="ECO:0007669"/>
    <property type="project" value="UniProtKB-SubCell"/>
</dbReference>
<dbReference type="OrthoDB" id="406152at2759"/>
<dbReference type="PROSITE" id="PS00092">
    <property type="entry name" value="N6_MTASE"/>
    <property type="match status" value="1"/>
</dbReference>
<protein>
    <submittedName>
        <fullName evidence="8">S-adenosylmethionine-dependent methyltransferase</fullName>
        <ecNumber evidence="8">2.1.1.297</ecNumber>
    </submittedName>
</protein>